<comment type="miscellaneous">
    <text evidence="7">The a and c carboxylates of cobyrinate are activated for nucleophilic attack via formation of a phosphorylated intermediate by ATP. CbiA catalyzes first the amidation of the c-carboxylate, and then that of the a-carboxylate.</text>
</comment>
<evidence type="ECO:0000256" key="4">
    <source>
        <dbReference type="ARBA" id="ARBA00022840"/>
    </source>
</evidence>
<dbReference type="NCBIfam" id="NF002204">
    <property type="entry name" value="PRK01077.1"/>
    <property type="match status" value="1"/>
</dbReference>
<comment type="domain">
    <text evidence="7">Comprises of two domains. The C-terminal domain contains the binding site for glutamine and catalyzes the hydrolysis of this substrate to glutamate and ammonia. The N-terminal domain is anticipated to bind ATP and cobyrinate and catalyzes the ultimate synthesis of the diamide product. The ammonia produced via the glutaminase domain is probably translocated to the adjacent domain via a molecular tunnel, where it reacts with an activated intermediate.</text>
</comment>
<dbReference type="InterPro" id="IPR004484">
    <property type="entry name" value="CbiA/CobB_synth"/>
</dbReference>
<comment type="catalytic activity">
    <reaction evidence="7">
        <text>cob(II)yrinate + 2 L-glutamine + 2 ATP + 2 H2O = cob(II)yrinate a,c diamide + 2 L-glutamate + 2 ADP + 2 phosphate + 2 H(+)</text>
        <dbReference type="Rhea" id="RHEA:26289"/>
        <dbReference type="ChEBI" id="CHEBI:15377"/>
        <dbReference type="ChEBI" id="CHEBI:15378"/>
        <dbReference type="ChEBI" id="CHEBI:29985"/>
        <dbReference type="ChEBI" id="CHEBI:30616"/>
        <dbReference type="ChEBI" id="CHEBI:43474"/>
        <dbReference type="ChEBI" id="CHEBI:58359"/>
        <dbReference type="ChEBI" id="CHEBI:58537"/>
        <dbReference type="ChEBI" id="CHEBI:58894"/>
        <dbReference type="ChEBI" id="CHEBI:456216"/>
        <dbReference type="EC" id="6.3.5.11"/>
    </reaction>
</comment>
<gene>
    <name evidence="7" type="primary">cbiA</name>
    <name evidence="10" type="ORF">E6G99_10130</name>
</gene>
<dbReference type="CDD" id="cd03130">
    <property type="entry name" value="GATase1_CobB"/>
    <property type="match status" value="1"/>
</dbReference>
<dbReference type="InterPro" id="IPR011698">
    <property type="entry name" value="GATase_3"/>
</dbReference>
<evidence type="ECO:0000313" key="11">
    <source>
        <dbReference type="Proteomes" id="UP000318661"/>
    </source>
</evidence>
<feature type="active site" description="Nucleophile" evidence="7">
    <location>
        <position position="336"/>
    </location>
</feature>
<dbReference type="Proteomes" id="UP000318661">
    <property type="component" value="Unassembled WGS sequence"/>
</dbReference>
<dbReference type="CDD" id="cd05388">
    <property type="entry name" value="CobB_N"/>
    <property type="match status" value="1"/>
</dbReference>
<evidence type="ECO:0000256" key="3">
    <source>
        <dbReference type="ARBA" id="ARBA00022741"/>
    </source>
</evidence>
<dbReference type="GO" id="GO:0009236">
    <property type="term" value="P:cobalamin biosynthetic process"/>
    <property type="evidence" value="ECO:0007669"/>
    <property type="project" value="UniProtKB-UniRule"/>
</dbReference>
<evidence type="ECO:0000313" key="10">
    <source>
        <dbReference type="EMBL" id="TMJ04721.1"/>
    </source>
</evidence>
<dbReference type="UniPathway" id="UPA00148">
    <property type="reaction ID" value="UER00231"/>
</dbReference>
<dbReference type="GO" id="GO:0005524">
    <property type="term" value="F:ATP binding"/>
    <property type="evidence" value="ECO:0007669"/>
    <property type="project" value="UniProtKB-UniRule"/>
</dbReference>
<dbReference type="InterPro" id="IPR002586">
    <property type="entry name" value="CobQ/CobB/MinD/ParA_Nub-bd_dom"/>
</dbReference>
<evidence type="ECO:0000256" key="5">
    <source>
        <dbReference type="ARBA" id="ARBA00022842"/>
    </source>
</evidence>
<dbReference type="Pfam" id="PF07685">
    <property type="entry name" value="GATase_3"/>
    <property type="match status" value="1"/>
</dbReference>
<dbReference type="PANTHER" id="PTHR43873">
    <property type="entry name" value="COBYRINATE A,C-DIAMIDE SYNTHASE"/>
    <property type="match status" value="1"/>
</dbReference>
<reference evidence="10 11" key="1">
    <citation type="journal article" date="2019" name="Nat. Microbiol.">
        <title>Mediterranean grassland soil C-N compound turnover is dependent on rainfall and depth, and is mediated by genomically divergent microorganisms.</title>
        <authorList>
            <person name="Diamond S."/>
            <person name="Andeer P.F."/>
            <person name="Li Z."/>
            <person name="Crits-Christoph A."/>
            <person name="Burstein D."/>
            <person name="Anantharaman K."/>
            <person name="Lane K.R."/>
            <person name="Thomas B.C."/>
            <person name="Pan C."/>
            <person name="Northen T.R."/>
            <person name="Banfield J.F."/>
        </authorList>
    </citation>
    <scope>NUCLEOTIDE SEQUENCE [LARGE SCALE GENOMIC DNA]</scope>
    <source>
        <strain evidence="10">NP_2</strain>
    </source>
</reference>
<comment type="cofactor">
    <cofactor evidence="1 7">
        <name>Mg(2+)</name>
        <dbReference type="ChEBI" id="CHEBI:18420"/>
    </cofactor>
</comment>
<keyword evidence="4 7" id="KW-0067">ATP-binding</keyword>
<dbReference type="SUPFAM" id="SSF52540">
    <property type="entry name" value="P-loop containing nucleoside triphosphate hydrolases"/>
    <property type="match status" value="1"/>
</dbReference>
<comment type="caution">
    <text evidence="10">The sequence shown here is derived from an EMBL/GenBank/DDBJ whole genome shotgun (WGS) entry which is preliminary data.</text>
</comment>
<dbReference type="Pfam" id="PF01656">
    <property type="entry name" value="CbiA"/>
    <property type="match status" value="1"/>
</dbReference>
<feature type="domain" description="CobB/CobQ-like glutamine amidotransferase" evidence="9">
    <location>
        <begin position="254"/>
        <end position="445"/>
    </location>
</feature>
<feature type="domain" description="CobQ/CobB/MinD/ParA nucleotide binding" evidence="8">
    <location>
        <begin position="6"/>
        <end position="195"/>
    </location>
</feature>
<dbReference type="InterPro" id="IPR029062">
    <property type="entry name" value="Class_I_gatase-like"/>
</dbReference>
<evidence type="ECO:0000256" key="6">
    <source>
        <dbReference type="ARBA" id="ARBA00022962"/>
    </source>
</evidence>
<dbReference type="Gene3D" id="3.40.50.300">
    <property type="entry name" value="P-loop containing nucleotide triphosphate hydrolases"/>
    <property type="match status" value="2"/>
</dbReference>
<dbReference type="AlphaFoldDB" id="A0A537L9P5"/>
<evidence type="ECO:0000256" key="2">
    <source>
        <dbReference type="ARBA" id="ARBA00022598"/>
    </source>
</evidence>
<keyword evidence="7" id="KW-0169">Cobalamin biosynthesis</keyword>
<dbReference type="EMBL" id="VBAJ01000259">
    <property type="protein sequence ID" value="TMJ04721.1"/>
    <property type="molecule type" value="Genomic_DNA"/>
</dbReference>
<dbReference type="NCBIfam" id="TIGR00379">
    <property type="entry name" value="cobB"/>
    <property type="match status" value="1"/>
</dbReference>
<organism evidence="10 11">
    <name type="scientific">Candidatus Segetimicrobium genomatis</name>
    <dbReference type="NCBI Taxonomy" id="2569760"/>
    <lineage>
        <taxon>Bacteria</taxon>
        <taxon>Bacillati</taxon>
        <taxon>Candidatus Sysuimicrobiota</taxon>
        <taxon>Candidatus Sysuimicrobiia</taxon>
        <taxon>Candidatus Sysuimicrobiales</taxon>
        <taxon>Candidatus Segetimicrobiaceae</taxon>
        <taxon>Candidatus Segetimicrobium</taxon>
    </lineage>
</organism>
<feature type="site" description="Increases nucleophilicity of active site Cys" evidence="7">
    <location>
        <position position="439"/>
    </location>
</feature>
<accession>A0A537L9P5</accession>
<evidence type="ECO:0000259" key="8">
    <source>
        <dbReference type="Pfam" id="PF01656"/>
    </source>
</evidence>
<keyword evidence="3 7" id="KW-0547">Nucleotide-binding</keyword>
<comment type="function">
    <text evidence="7">Catalyzes the ATP-dependent amidation of the two carboxylate groups at positions a and c of cobyrinate, using either L-glutamine or ammonia as the nitrogen source.</text>
</comment>
<proteinExistence type="inferred from homology"/>
<dbReference type="HAMAP" id="MF_00027">
    <property type="entry name" value="CobB_CbiA"/>
    <property type="match status" value="1"/>
</dbReference>
<protein>
    <recommendedName>
        <fullName evidence="7">Cobyrinate a,c-diamide synthase</fullName>
        <ecNumber evidence="7">6.3.5.11</ecNumber>
    </recommendedName>
    <alternativeName>
        <fullName evidence="7">Cobyrinic acid a,c-diamide synthetase</fullName>
    </alternativeName>
</protein>
<dbReference type="EC" id="6.3.5.11" evidence="7"/>
<keyword evidence="6 7" id="KW-0315">Glutamine amidotransferase</keyword>
<comment type="similarity">
    <text evidence="7">Belongs to the CobB/CbiA family.</text>
</comment>
<name>A0A537L9P5_9BACT</name>
<keyword evidence="5 7" id="KW-0460">Magnesium</keyword>
<dbReference type="Gene3D" id="3.40.50.880">
    <property type="match status" value="1"/>
</dbReference>
<sequence length="465" mass="48821">MHIPRLIVAGTHSGAGKTSVTLGVLRALRRRGLTVQPFKVGPDFLDPGLHTLAADGGARSRISRNLDTWLLPHATVVELFARAADGADIAVTEGMMGLYDGVDGRTDAGSTAEVSKLLQVPVILVVDAAGAVRSAAAAAMGFAGFDPDVIIAGVIADRVGGSRHEQWLRDALQTAGVPLLGVLPWDGRLGLPERHLGLVPAAAQTSGSAVDALADAVETHVDVDALIRAAGQAPPLVVPGPSCFPPMPVLQTVTIAVAHDEAFSFYYQDGLDLLESRGARLVSFSPMHDRSLPAVDGLYLGGGFPEVHAAALSENAQMRAAIKDAAASGVPMYAECGGLMYLARQLVDGAGREYDMAGVLPLVTSMQPRLAALGYVTLRATTDTLLLRKGESVRGHEFHFSTVTVNRPVEFGFASDGGRGIAQGRDGICTPSLLASYTHLHFASHPAMAERFVEACKRYKSGTRD</sequence>
<keyword evidence="2 7" id="KW-0436">Ligase</keyword>
<dbReference type="GO" id="GO:0042242">
    <property type="term" value="F:cobyrinic acid a,c-diamide synthase activity"/>
    <property type="evidence" value="ECO:0007669"/>
    <property type="project" value="UniProtKB-UniRule"/>
</dbReference>
<dbReference type="SUPFAM" id="SSF52317">
    <property type="entry name" value="Class I glutamine amidotransferase-like"/>
    <property type="match status" value="1"/>
</dbReference>
<dbReference type="PROSITE" id="PS51274">
    <property type="entry name" value="GATASE_COBBQ"/>
    <property type="match status" value="1"/>
</dbReference>
<evidence type="ECO:0000259" key="9">
    <source>
        <dbReference type="Pfam" id="PF07685"/>
    </source>
</evidence>
<evidence type="ECO:0000256" key="7">
    <source>
        <dbReference type="HAMAP-Rule" id="MF_00027"/>
    </source>
</evidence>
<comment type="pathway">
    <text evidence="7">Cofactor biosynthesis; adenosylcobalamin biosynthesis; cob(II)yrinate a,c-diamide from sirohydrochlorin (anaerobic route): step 10/10.</text>
</comment>
<dbReference type="InterPro" id="IPR027417">
    <property type="entry name" value="P-loop_NTPase"/>
</dbReference>
<evidence type="ECO:0000256" key="1">
    <source>
        <dbReference type="ARBA" id="ARBA00001946"/>
    </source>
</evidence>
<dbReference type="PANTHER" id="PTHR43873:SF1">
    <property type="entry name" value="COBYRINATE A,C-DIAMIDE SYNTHASE"/>
    <property type="match status" value="1"/>
</dbReference>